<dbReference type="Proteomes" id="UP000321234">
    <property type="component" value="Unassembled WGS sequence"/>
</dbReference>
<dbReference type="Pfam" id="PF17754">
    <property type="entry name" value="TetR_C_14"/>
    <property type="match status" value="1"/>
</dbReference>
<keyword evidence="3" id="KW-0804">Transcription</keyword>
<protein>
    <submittedName>
        <fullName evidence="6">TetR family transcriptional regulator</fullName>
    </submittedName>
</protein>
<comment type="caution">
    <text evidence="6">The sequence shown here is derived from an EMBL/GenBank/DDBJ whole genome shotgun (WGS) entry which is preliminary data.</text>
</comment>
<accession>A0A5C8ZG39</accession>
<evidence type="ECO:0000256" key="1">
    <source>
        <dbReference type="ARBA" id="ARBA00023015"/>
    </source>
</evidence>
<reference evidence="6 7" key="1">
    <citation type="submission" date="2019-07" db="EMBL/GenBank/DDBJ databases">
        <title>Quadrisphaera sp. strain DD2A genome sequencing and assembly.</title>
        <authorList>
            <person name="Kim I."/>
        </authorList>
    </citation>
    <scope>NUCLEOTIDE SEQUENCE [LARGE SCALE GENOMIC DNA]</scope>
    <source>
        <strain evidence="6 7">DD2A</strain>
    </source>
</reference>
<dbReference type="InterPro" id="IPR050109">
    <property type="entry name" value="HTH-type_TetR-like_transc_reg"/>
</dbReference>
<dbReference type="PROSITE" id="PS01081">
    <property type="entry name" value="HTH_TETR_1"/>
    <property type="match status" value="1"/>
</dbReference>
<gene>
    <name evidence="6" type="ORF">FMM08_13240</name>
</gene>
<name>A0A5C8ZG39_9ACTN</name>
<organism evidence="6 7">
    <name type="scientific">Quadrisphaera setariae</name>
    <dbReference type="NCBI Taxonomy" id="2593304"/>
    <lineage>
        <taxon>Bacteria</taxon>
        <taxon>Bacillati</taxon>
        <taxon>Actinomycetota</taxon>
        <taxon>Actinomycetes</taxon>
        <taxon>Kineosporiales</taxon>
        <taxon>Kineosporiaceae</taxon>
        <taxon>Quadrisphaera</taxon>
    </lineage>
</organism>
<dbReference type="GO" id="GO:0003700">
    <property type="term" value="F:DNA-binding transcription factor activity"/>
    <property type="evidence" value="ECO:0007669"/>
    <property type="project" value="TreeGrafter"/>
</dbReference>
<dbReference type="RefSeq" id="WP_147926836.1">
    <property type="nucleotide sequence ID" value="NZ_VKAC01000007.1"/>
</dbReference>
<feature type="domain" description="HTH tetR-type" evidence="5">
    <location>
        <begin position="6"/>
        <end position="66"/>
    </location>
</feature>
<dbReference type="InterPro" id="IPR009057">
    <property type="entry name" value="Homeodomain-like_sf"/>
</dbReference>
<dbReference type="InterPro" id="IPR041347">
    <property type="entry name" value="MftR_C"/>
</dbReference>
<dbReference type="OrthoDB" id="4746440at2"/>
<evidence type="ECO:0000256" key="4">
    <source>
        <dbReference type="PROSITE-ProRule" id="PRU00335"/>
    </source>
</evidence>
<dbReference type="PRINTS" id="PR00455">
    <property type="entry name" value="HTHTETR"/>
</dbReference>
<evidence type="ECO:0000313" key="6">
    <source>
        <dbReference type="EMBL" id="TXR55780.1"/>
    </source>
</evidence>
<feature type="DNA-binding region" description="H-T-H motif" evidence="4">
    <location>
        <begin position="29"/>
        <end position="48"/>
    </location>
</feature>
<dbReference type="PROSITE" id="PS50977">
    <property type="entry name" value="HTH_TETR_2"/>
    <property type="match status" value="1"/>
</dbReference>
<sequence>MARWAPGTRERLRAAALDLFEEQGFAATTVPQIADRAGLTRRTFFRHFSDKREVFFGDDEIPATASRILADAPADTAPVALVLAGLRGLARHRFEPQREAVRKARRIIDAEPVLRERDLRKQAELREAIREGFERRGQEPLVARVVAGLAVELFQTALERWVADESGALLTDHLDATWETMRSVLND</sequence>
<dbReference type="InterPro" id="IPR023772">
    <property type="entry name" value="DNA-bd_HTH_TetR-type_CS"/>
</dbReference>
<dbReference type="GO" id="GO:0000976">
    <property type="term" value="F:transcription cis-regulatory region binding"/>
    <property type="evidence" value="ECO:0007669"/>
    <property type="project" value="TreeGrafter"/>
</dbReference>
<dbReference type="Pfam" id="PF00440">
    <property type="entry name" value="TetR_N"/>
    <property type="match status" value="1"/>
</dbReference>
<dbReference type="InterPro" id="IPR001647">
    <property type="entry name" value="HTH_TetR"/>
</dbReference>
<dbReference type="Gene3D" id="1.10.357.10">
    <property type="entry name" value="Tetracycline Repressor, domain 2"/>
    <property type="match status" value="1"/>
</dbReference>
<dbReference type="PANTHER" id="PTHR30055">
    <property type="entry name" value="HTH-TYPE TRANSCRIPTIONAL REGULATOR RUTR"/>
    <property type="match status" value="1"/>
</dbReference>
<dbReference type="PANTHER" id="PTHR30055:SF238">
    <property type="entry name" value="MYCOFACTOCIN BIOSYNTHESIS TRANSCRIPTIONAL REGULATOR MFTR-RELATED"/>
    <property type="match status" value="1"/>
</dbReference>
<keyword evidence="1" id="KW-0805">Transcription regulation</keyword>
<dbReference type="SUPFAM" id="SSF46689">
    <property type="entry name" value="Homeodomain-like"/>
    <property type="match status" value="1"/>
</dbReference>
<dbReference type="EMBL" id="VKAC01000007">
    <property type="protein sequence ID" value="TXR55780.1"/>
    <property type="molecule type" value="Genomic_DNA"/>
</dbReference>
<proteinExistence type="predicted"/>
<keyword evidence="7" id="KW-1185">Reference proteome</keyword>
<keyword evidence="2 4" id="KW-0238">DNA-binding</keyword>
<evidence type="ECO:0000259" key="5">
    <source>
        <dbReference type="PROSITE" id="PS50977"/>
    </source>
</evidence>
<dbReference type="AlphaFoldDB" id="A0A5C8ZG39"/>
<evidence type="ECO:0000256" key="3">
    <source>
        <dbReference type="ARBA" id="ARBA00023163"/>
    </source>
</evidence>
<evidence type="ECO:0000256" key="2">
    <source>
        <dbReference type="ARBA" id="ARBA00023125"/>
    </source>
</evidence>
<evidence type="ECO:0000313" key="7">
    <source>
        <dbReference type="Proteomes" id="UP000321234"/>
    </source>
</evidence>